<evidence type="ECO:0000313" key="3">
    <source>
        <dbReference type="Proteomes" id="UP001320326"/>
    </source>
</evidence>
<evidence type="ECO:0000256" key="1">
    <source>
        <dbReference type="SAM" id="MobiDB-lite"/>
    </source>
</evidence>
<accession>A0AAN1XC88</accession>
<evidence type="ECO:0000313" key="2">
    <source>
        <dbReference type="EMBL" id="BCK88850.1"/>
    </source>
</evidence>
<protein>
    <submittedName>
        <fullName evidence="2">Uncharacterized protein</fullName>
    </submittedName>
</protein>
<feature type="region of interest" description="Disordered" evidence="1">
    <location>
        <begin position="458"/>
        <end position="531"/>
    </location>
</feature>
<keyword evidence="3" id="KW-1185">Reference proteome</keyword>
<dbReference type="AlphaFoldDB" id="A0AAN1XC88"/>
<organism evidence="2 3">
    <name type="scientific">Sideroxyarcus emersonii</name>
    <dbReference type="NCBI Taxonomy" id="2764705"/>
    <lineage>
        <taxon>Bacteria</taxon>
        <taxon>Pseudomonadati</taxon>
        <taxon>Pseudomonadota</taxon>
        <taxon>Betaproteobacteria</taxon>
        <taxon>Nitrosomonadales</taxon>
        <taxon>Gallionellaceae</taxon>
        <taxon>Sideroxyarcus</taxon>
    </lineage>
</organism>
<reference evidence="2 3" key="1">
    <citation type="journal article" date="2022" name="Int. J. Syst. Evol. Microbiol.">
        <title>&lt;i&gt;Sideroxyarcus emersonii&lt;/i&gt; gen. nov. sp. nov., a neutrophilic, microaerobic iron- and thiosulfate-oxidizing bacterium isolated from iron-rich wetland sediment.</title>
        <authorList>
            <person name="Kato S."/>
            <person name="Itoh T."/>
            <person name="Iino T."/>
            <person name="Ohkuma M."/>
        </authorList>
    </citation>
    <scope>NUCLEOTIDE SEQUENCE [LARGE SCALE GENOMIC DNA]</scope>
    <source>
        <strain evidence="2 3">MIZ01</strain>
    </source>
</reference>
<dbReference type="RefSeq" id="WP_237247357.1">
    <property type="nucleotide sequence ID" value="NZ_AP023423.1"/>
</dbReference>
<feature type="compositionally biased region" description="Gly residues" evidence="1">
    <location>
        <begin position="501"/>
        <end position="531"/>
    </location>
</feature>
<gene>
    <name evidence="2" type="ORF">MIZ01_2656</name>
</gene>
<dbReference type="KEGG" id="seme:MIZ01_2656"/>
<dbReference type="EMBL" id="AP023423">
    <property type="protein sequence ID" value="BCK88850.1"/>
    <property type="molecule type" value="Genomic_DNA"/>
</dbReference>
<name>A0AAN1XC88_9PROT</name>
<dbReference type="Proteomes" id="UP001320326">
    <property type="component" value="Chromosome"/>
</dbReference>
<sequence length="633" mass="69000">MLKNENDVLLSFLPNVADINQGLGDAGIETFRDSPYASLARECAQNSTDARLKNPVTVSFDMLEIAATQLPSLDSFRSSISCCLQKAKDTNTEKEVEFFANAKKSLDRENIKILRISDSNTKGLEGPCRDKTPFHSLLKGSGVSIKDDATSGGSFGIGKNAAFAISDIQTVFYSTQYRDGETGDLKFLCQGKSVLVSHTDKNNIPNLATGYWGQKPYMPVTRLEDVPEWLRRSEIGTSVFCIACRESPSWEAGLAASLIQNFFCAIYRNETIFSVNNGGTVINKDTLISLFGNPIIKQAAADNGHEEDFEFARALCECLMSLETKEEIVVIPELGKVAIRILVREGLPKRVSIIRNGMYITDNLENFGEKFRRFPLYKDFVTLVEPIDHDGITFFKNLENPRHDGFSSERIPDTDKRNSAARVMKQLAKAIRDAIKSQSLESPKDSVTINELSEFFADQVDPEKLQDPNAIDENPEILKYKPSKKQPPKSPSQGNEKGGDEGGSGTNDGKGGDTGGSGSGSGGGTGGAGNNFGGKTIALRNVRNLIGEGQSRKRQLILTPEETATATVAVFAAGVNSPERLRITGTDAGEVASGSVKVNFTKDKKLEFTIEFSDEYDGPIEVIAKSFAEREAA</sequence>
<proteinExistence type="predicted"/>